<dbReference type="Gene3D" id="3.40.50.2060">
    <property type="match status" value="1"/>
</dbReference>
<name>A0A4S4L1N5_9AGAM</name>
<dbReference type="InterPro" id="IPR027482">
    <property type="entry name" value="Sec1-like_dom2"/>
</dbReference>
<dbReference type="InterPro" id="IPR043127">
    <property type="entry name" value="Sec-1-like_dom3a"/>
</dbReference>
<sequence length="1008" mass="111500">MDVVKAVETYVTKMVSTPNAMKVLLLDSHTTPIVSSSATQSTLLSQQVYLTDKIDNPKRDRMPHLKCVCFLRAAEDSLSALEAELREPKYGEYYLYFSNILMKTAIERLAEADEYEVVREVQEYFADYTSILPSLFSLNHTPSSAHPLYGSNPNSWNPEALERSVQGIAAVLLSLKKKPIIRYERMSGMARKLGAELHHRIQRESSLFDFRLTQMPPLLLILDRRNDPVTPLLSQWTYQAMVHELIGIQNGRVDLSQSPDIRPELREITLTTSTDPFFQGHHLATFGDLGTSLKSYVHSYQSRSLANSPSVINSISDMKKFVEEYPEFRKLGGNVSKHVALVGELSRLVEKNKLLDMGEIEQGLATTSGADLATVQAAIRNGAVSARQKLRIAILFALRYQKSKANDIANLIDLMLENGVSKEDAKLVYVFLNIAGSDQRQDDLFSTETLLAKGFSALKGLKGVENVYTQHNPHLSQTLENLLKGRLKEASYPFVENPGPNASLQRPQDVILFMIGGTTYEEARVVSLLNQDLSSGSGPPGSATASAAGTRILLGGTTVHNSRSFIDMVKSATVTFPATVYDPPSEVPSNAPALNLNLGNVNTMEDVKVKTKTGAFLTILSAAIILAFTTIEFLDYRRINLETSIIVDKSRGERLTANMNITFPKVPCYLLSLDVMDISGEQQRDLSHNVVKTRLDAAGAQIPNSHSAELRNKLDVMNDQSKDNYCGSCYGGIGPEGGCCNTCEDVRAAYVAKGWSFTNPDAIEQCVREHWSDKLKEQSTEGCNISGRIRVNKVIGNFHLSHGRSFQNNYMNIHELVPYLKEDGNRHDFGHTIHELEFMGDDEYNFSKAERSKQMKKKLGLEGNPLDGAVGKASSAQYMFQYFLKVVSTRFDTLDSQTVKTHQYSATHFERDLSSGSQGQTKEGVQITHSNSGMPGLFINYEISPLLVVHSETRQSFAHFLTSTCAIVGGVLTIATIVDSVLFATGRRLKKSGVTGNNGNGYSSSKLM</sequence>
<keyword evidence="5" id="KW-1185">Reference proteome</keyword>
<dbReference type="Pfam" id="PF13850">
    <property type="entry name" value="ERGIC_N"/>
    <property type="match status" value="1"/>
</dbReference>
<organism evidence="4 5">
    <name type="scientific">Phellinidium pouzarii</name>
    <dbReference type="NCBI Taxonomy" id="167371"/>
    <lineage>
        <taxon>Eukaryota</taxon>
        <taxon>Fungi</taxon>
        <taxon>Dikarya</taxon>
        <taxon>Basidiomycota</taxon>
        <taxon>Agaricomycotina</taxon>
        <taxon>Agaricomycetes</taxon>
        <taxon>Hymenochaetales</taxon>
        <taxon>Hymenochaetaceae</taxon>
        <taxon>Phellinidium</taxon>
    </lineage>
</organism>
<reference evidence="4 5" key="1">
    <citation type="submission" date="2019-02" db="EMBL/GenBank/DDBJ databases">
        <title>Genome sequencing of the rare red list fungi Phellinidium pouzarii.</title>
        <authorList>
            <person name="Buettner E."/>
            <person name="Kellner H."/>
        </authorList>
    </citation>
    <scope>NUCLEOTIDE SEQUENCE [LARGE SCALE GENOMIC DNA]</scope>
    <source>
        <strain evidence="4 5">DSM 108285</strain>
    </source>
</reference>
<feature type="domain" description="Endoplasmic reticulum vesicle transporter C-terminal" evidence="2">
    <location>
        <begin position="729"/>
        <end position="979"/>
    </location>
</feature>
<dbReference type="OrthoDB" id="10266265at2759"/>
<dbReference type="InterPro" id="IPR036045">
    <property type="entry name" value="Sec1-like_sf"/>
</dbReference>
<dbReference type="AlphaFoldDB" id="A0A4S4L1N5"/>
<dbReference type="InterPro" id="IPR043154">
    <property type="entry name" value="Sec-1-like_dom1"/>
</dbReference>
<dbReference type="InterPro" id="IPR001619">
    <property type="entry name" value="Sec1-like"/>
</dbReference>
<evidence type="ECO:0008006" key="6">
    <source>
        <dbReference type="Google" id="ProtNLM"/>
    </source>
</evidence>
<feature type="domain" description="Endoplasmic reticulum vesicle transporter N-terminal" evidence="3">
    <location>
        <begin position="603"/>
        <end position="683"/>
    </location>
</feature>
<gene>
    <name evidence="4" type="ORF">EW145_g5124</name>
</gene>
<dbReference type="Gene3D" id="1.25.40.60">
    <property type="match status" value="1"/>
</dbReference>
<evidence type="ECO:0000259" key="3">
    <source>
        <dbReference type="Pfam" id="PF13850"/>
    </source>
</evidence>
<evidence type="ECO:0000256" key="1">
    <source>
        <dbReference type="ARBA" id="ARBA00009884"/>
    </source>
</evidence>
<dbReference type="InterPro" id="IPR012936">
    <property type="entry name" value="Erv_C"/>
</dbReference>
<proteinExistence type="inferred from homology"/>
<evidence type="ECO:0000313" key="5">
    <source>
        <dbReference type="Proteomes" id="UP000308199"/>
    </source>
</evidence>
<evidence type="ECO:0000313" key="4">
    <source>
        <dbReference type="EMBL" id="THH04997.1"/>
    </source>
</evidence>
<dbReference type="Gene3D" id="3.40.50.1910">
    <property type="match status" value="1"/>
</dbReference>
<dbReference type="GO" id="GO:0016192">
    <property type="term" value="P:vesicle-mediated transport"/>
    <property type="evidence" value="ECO:0007669"/>
    <property type="project" value="InterPro"/>
</dbReference>
<dbReference type="Pfam" id="PF00995">
    <property type="entry name" value="Sec1"/>
    <property type="match status" value="1"/>
</dbReference>
<dbReference type="EMBL" id="SGPK01000294">
    <property type="protein sequence ID" value="THH04997.1"/>
    <property type="molecule type" value="Genomic_DNA"/>
</dbReference>
<dbReference type="InterPro" id="IPR039542">
    <property type="entry name" value="Erv_N"/>
</dbReference>
<comment type="similarity">
    <text evidence="1">Belongs to the STXBP/unc-18/SEC1 family.</text>
</comment>
<evidence type="ECO:0000259" key="2">
    <source>
        <dbReference type="Pfam" id="PF07970"/>
    </source>
</evidence>
<comment type="caution">
    <text evidence="4">The sequence shown here is derived from an EMBL/GenBank/DDBJ whole genome shotgun (WGS) entry which is preliminary data.</text>
</comment>
<dbReference type="SUPFAM" id="SSF56815">
    <property type="entry name" value="Sec1/munc18-like (SM) proteins"/>
    <property type="match status" value="1"/>
</dbReference>
<dbReference type="Pfam" id="PF07970">
    <property type="entry name" value="COPIIcoated_ERV"/>
    <property type="match status" value="1"/>
</dbReference>
<accession>A0A4S4L1N5</accession>
<protein>
    <recommendedName>
        <fullName evidence="6">Sec1-like protein</fullName>
    </recommendedName>
</protein>
<dbReference type="Gene3D" id="3.90.830.10">
    <property type="entry name" value="Syntaxin Binding Protein 1, Chain A, domain 2"/>
    <property type="match status" value="1"/>
</dbReference>
<dbReference type="PANTHER" id="PTHR11679">
    <property type="entry name" value="VESICLE PROTEIN SORTING-ASSOCIATED"/>
    <property type="match status" value="1"/>
</dbReference>
<dbReference type="Proteomes" id="UP000308199">
    <property type="component" value="Unassembled WGS sequence"/>
</dbReference>